<comment type="caution">
    <text evidence="1">The sequence shown here is derived from an EMBL/GenBank/DDBJ whole genome shotgun (WGS) entry which is preliminary data.</text>
</comment>
<feature type="non-terminal residue" evidence="1">
    <location>
        <position position="273"/>
    </location>
</feature>
<dbReference type="Proteomes" id="UP001150603">
    <property type="component" value="Unassembled WGS sequence"/>
</dbReference>
<accession>A0ACC1J3T6</accession>
<proteinExistence type="predicted"/>
<name>A0ACC1J3T6_9FUNG</name>
<organism evidence="1 2">
    <name type="scientific">Linderina macrospora</name>
    <dbReference type="NCBI Taxonomy" id="4868"/>
    <lineage>
        <taxon>Eukaryota</taxon>
        <taxon>Fungi</taxon>
        <taxon>Fungi incertae sedis</taxon>
        <taxon>Zoopagomycota</taxon>
        <taxon>Kickxellomycotina</taxon>
        <taxon>Kickxellomycetes</taxon>
        <taxon>Kickxellales</taxon>
        <taxon>Kickxellaceae</taxon>
        <taxon>Linderina</taxon>
    </lineage>
</organism>
<dbReference type="EC" id="2.3.1.16" evidence="1"/>
<keyword evidence="1" id="KW-0808">Transferase</keyword>
<keyword evidence="2" id="KW-1185">Reference proteome</keyword>
<evidence type="ECO:0000313" key="1">
    <source>
        <dbReference type="EMBL" id="KAJ1936284.1"/>
    </source>
</evidence>
<dbReference type="EMBL" id="JANBPW010003938">
    <property type="protein sequence ID" value="KAJ1936284.1"/>
    <property type="molecule type" value="Genomic_DNA"/>
</dbReference>
<keyword evidence="1" id="KW-0012">Acyltransferase</keyword>
<protein>
    <submittedName>
        <fullName evidence="1">3-ketoacyl-CoA thiolase with broad chain length specificity</fullName>
        <ecNumber evidence="1">2.3.1.16</ecNumber>
    </submittedName>
</protein>
<gene>
    <name evidence="1" type="primary">POT1_3</name>
    <name evidence="1" type="ORF">FBU59_005102</name>
</gene>
<reference evidence="1" key="1">
    <citation type="submission" date="2022-07" db="EMBL/GenBank/DDBJ databases">
        <title>Phylogenomic reconstructions and comparative analyses of Kickxellomycotina fungi.</title>
        <authorList>
            <person name="Reynolds N.K."/>
            <person name="Stajich J.E."/>
            <person name="Barry K."/>
            <person name="Grigoriev I.V."/>
            <person name="Crous P."/>
            <person name="Smith M.E."/>
        </authorList>
    </citation>
    <scope>NUCLEOTIDE SEQUENCE</scope>
    <source>
        <strain evidence="1">NRRL 5244</strain>
    </source>
</reference>
<sequence length="273" mass="28933">MAARLNQVSSHLAGSPTPRVQIGVKNPEDVVIVKALRTPITRAKKGGFKDTTADYLLGSIFKGLIERTKIDPALVEDICVGNVCPPGGGATLARMAALYAGFPNTTSVQTVNRQCSSGLQAVVHIAHQIQAGMIEIGIGAGVESMTSFYGPGYRMTKDTVSPEVLAVQEAADCLTPMGFTSENVAADFGITRQQQDEFAALSHHKAVKAQKEGLFDEEIYPVKTTQKDKDGSVTEVIVSRDDGVRPGTTPQTLSKLKPVFDKNGSTTAGNASQ</sequence>
<evidence type="ECO:0000313" key="2">
    <source>
        <dbReference type="Proteomes" id="UP001150603"/>
    </source>
</evidence>